<keyword evidence="3" id="KW-0255">Endonuclease</keyword>
<accession>A0A2T1E5T9</accession>
<comment type="caution">
    <text evidence="3">The sequence shown here is derived from an EMBL/GenBank/DDBJ whole genome shotgun (WGS) entry which is preliminary data.</text>
</comment>
<dbReference type="EMBL" id="PVWK01000083">
    <property type="protein sequence ID" value="PSB28055.1"/>
    <property type="molecule type" value="Genomic_DNA"/>
</dbReference>
<protein>
    <submittedName>
        <fullName evidence="3">Endonuclease/exonuclease/phosphatase</fullName>
    </submittedName>
</protein>
<dbReference type="Proteomes" id="UP000239576">
    <property type="component" value="Unassembled WGS sequence"/>
</dbReference>
<dbReference type="GO" id="GO:0004527">
    <property type="term" value="F:exonuclease activity"/>
    <property type="evidence" value="ECO:0007669"/>
    <property type="project" value="UniProtKB-KW"/>
</dbReference>
<feature type="transmembrane region" description="Helical" evidence="1">
    <location>
        <begin position="16"/>
        <end position="33"/>
    </location>
</feature>
<keyword evidence="3" id="KW-0378">Hydrolase</keyword>
<keyword evidence="3" id="KW-0540">Nuclease</keyword>
<keyword evidence="4" id="KW-1185">Reference proteome</keyword>
<name>A0A2T1E5T9_9CYAN</name>
<sequence length="263" mass="29459">MGALHWYLDLTTHFKRQYLLVGVFTLAAGWLWGDRRWRHGLLSVSLLCIALNLVEIVPWYVPQPASASSPAVPLRLLHSNMLVRNRHYDSVIALVRDVKPDIAIFQEVNAGWLTALEAIRDQLPYSYAEPNAVGFGNVIYSALPLEQPSVKFLGQTKVSSIVTRVKKGEKTVTLLTTHPPPPIRPALFQSRNQLLAGIAPYVRSQTSPVILVGDFNVSLWSPYYKRLEADSGLRNSRAGFGILPSWSPRLGYRGWRFPLTTAC</sequence>
<evidence type="ECO:0000313" key="4">
    <source>
        <dbReference type="Proteomes" id="UP000239576"/>
    </source>
</evidence>
<dbReference type="InterPro" id="IPR036691">
    <property type="entry name" value="Endo/exonu/phosph_ase_sf"/>
</dbReference>
<gene>
    <name evidence="3" type="ORF">C7B82_14480</name>
</gene>
<reference evidence="4" key="1">
    <citation type="submission" date="2018-02" db="EMBL/GenBank/DDBJ databases">
        <authorList>
            <person name="Moore K."/>
            <person name="Momper L."/>
        </authorList>
    </citation>
    <scope>NUCLEOTIDE SEQUENCE [LARGE SCALE GENOMIC DNA]</scope>
    <source>
        <strain evidence="4">ULC18</strain>
    </source>
</reference>
<keyword evidence="1" id="KW-1133">Transmembrane helix</keyword>
<evidence type="ECO:0000259" key="2">
    <source>
        <dbReference type="Pfam" id="PF03372"/>
    </source>
</evidence>
<keyword evidence="1" id="KW-0472">Membrane</keyword>
<reference evidence="3 4" key="2">
    <citation type="submission" date="2018-03" db="EMBL/GenBank/DDBJ databases">
        <title>The ancient ancestry and fast evolution of plastids.</title>
        <authorList>
            <person name="Moore K.R."/>
            <person name="Magnabosco C."/>
            <person name="Momper L."/>
            <person name="Gold D.A."/>
            <person name="Bosak T."/>
            <person name="Fournier G.P."/>
        </authorList>
    </citation>
    <scope>NUCLEOTIDE SEQUENCE [LARGE SCALE GENOMIC DNA]</scope>
    <source>
        <strain evidence="3 4">ULC18</strain>
    </source>
</reference>
<dbReference type="SUPFAM" id="SSF56219">
    <property type="entry name" value="DNase I-like"/>
    <property type="match status" value="1"/>
</dbReference>
<dbReference type="InterPro" id="IPR005135">
    <property type="entry name" value="Endo/exonuclease/phosphatase"/>
</dbReference>
<evidence type="ECO:0000313" key="3">
    <source>
        <dbReference type="EMBL" id="PSB28055.1"/>
    </source>
</evidence>
<keyword evidence="1" id="KW-0812">Transmembrane</keyword>
<dbReference type="Pfam" id="PF03372">
    <property type="entry name" value="Exo_endo_phos"/>
    <property type="match status" value="1"/>
</dbReference>
<feature type="transmembrane region" description="Helical" evidence="1">
    <location>
        <begin position="40"/>
        <end position="61"/>
    </location>
</feature>
<organism evidence="3 4">
    <name type="scientific">Stenomitos frigidus ULC18</name>
    <dbReference type="NCBI Taxonomy" id="2107698"/>
    <lineage>
        <taxon>Bacteria</taxon>
        <taxon>Bacillati</taxon>
        <taxon>Cyanobacteriota</taxon>
        <taxon>Cyanophyceae</taxon>
        <taxon>Leptolyngbyales</taxon>
        <taxon>Leptolyngbyaceae</taxon>
        <taxon>Stenomitos</taxon>
    </lineage>
</organism>
<dbReference type="GO" id="GO:0004519">
    <property type="term" value="F:endonuclease activity"/>
    <property type="evidence" value="ECO:0007669"/>
    <property type="project" value="UniProtKB-KW"/>
</dbReference>
<dbReference type="Gene3D" id="3.60.10.10">
    <property type="entry name" value="Endonuclease/exonuclease/phosphatase"/>
    <property type="match status" value="1"/>
</dbReference>
<evidence type="ECO:0000256" key="1">
    <source>
        <dbReference type="SAM" id="Phobius"/>
    </source>
</evidence>
<keyword evidence="3" id="KW-0269">Exonuclease</keyword>
<proteinExistence type="predicted"/>
<dbReference type="AlphaFoldDB" id="A0A2T1E5T9"/>
<feature type="domain" description="Endonuclease/exonuclease/phosphatase" evidence="2">
    <location>
        <begin position="80"/>
        <end position="256"/>
    </location>
</feature>